<name>A0A289ZTX2_9CAUD</name>
<keyword evidence="3" id="KW-1185">Reference proteome</keyword>
<feature type="transmembrane region" description="Helical" evidence="1">
    <location>
        <begin position="48"/>
        <end position="76"/>
    </location>
</feature>
<evidence type="ECO:0000313" key="3">
    <source>
        <dbReference type="Proteomes" id="UP000223363"/>
    </source>
</evidence>
<keyword evidence="1" id="KW-0812">Transmembrane</keyword>
<gene>
    <name evidence="2" type="ORF">2050HW_00239</name>
</gene>
<reference evidence="3" key="1">
    <citation type="submission" date="2017-06" db="EMBL/GenBank/DDBJ databases">
        <authorList>
            <person name="Zhao X."/>
        </authorList>
    </citation>
    <scope>NUCLEOTIDE SEQUENCE [LARGE SCALE GENOMIC DNA]</scope>
</reference>
<dbReference type="Proteomes" id="UP000223363">
    <property type="component" value="Segment"/>
</dbReference>
<proteinExistence type="predicted"/>
<evidence type="ECO:0000313" key="2">
    <source>
        <dbReference type="EMBL" id="ATA65574.1"/>
    </source>
</evidence>
<organism evidence="2 3">
    <name type="scientific">Serratia phage vB_SmaM_ 2050HW</name>
    <dbReference type="NCBI Taxonomy" id="2024252"/>
    <lineage>
        <taxon>Viruses</taxon>
        <taxon>Duplodnaviria</taxon>
        <taxon>Heunggongvirae</taxon>
        <taxon>Uroviricota</taxon>
        <taxon>Caudoviricetes</taxon>
        <taxon>Chimalliviridae</taxon>
        <taxon>Moabitevirus</taxon>
        <taxon>Moabitevirus mv2050HW</taxon>
    </lineage>
</organism>
<protein>
    <submittedName>
        <fullName evidence="2">Uncharacterized protein</fullName>
    </submittedName>
</protein>
<keyword evidence="1" id="KW-1133">Transmembrane helix</keyword>
<keyword evidence="1" id="KW-0472">Membrane</keyword>
<accession>A0A289ZTX2</accession>
<dbReference type="EMBL" id="MF285618">
    <property type="protein sequence ID" value="ATA65574.1"/>
    <property type="molecule type" value="Genomic_DNA"/>
</dbReference>
<sequence>MFNKLKSHPIVNRIKAIAQKVPVIKVEIMTISENDSALQVEVKQTLNFGLSVIMTIALLVTLANLIAVTWPILAFYSVVRLCNRASQAYNNWAAKRKETETQTPEAEPVTA</sequence>
<evidence type="ECO:0000256" key="1">
    <source>
        <dbReference type="SAM" id="Phobius"/>
    </source>
</evidence>